<protein>
    <submittedName>
        <fullName evidence="2">Uncharacterized protein</fullName>
    </submittedName>
</protein>
<feature type="region of interest" description="Disordered" evidence="1">
    <location>
        <begin position="306"/>
        <end position="408"/>
    </location>
</feature>
<evidence type="ECO:0000313" key="2">
    <source>
        <dbReference type="EMBL" id="EME46954.1"/>
    </source>
</evidence>
<feature type="compositionally biased region" description="Pro residues" evidence="1">
    <location>
        <begin position="380"/>
        <end position="389"/>
    </location>
</feature>
<feature type="region of interest" description="Disordered" evidence="1">
    <location>
        <begin position="160"/>
        <end position="198"/>
    </location>
</feature>
<feature type="compositionally biased region" description="Polar residues" evidence="1">
    <location>
        <begin position="86"/>
        <end position="103"/>
    </location>
</feature>
<name>N1PXK0_DOTSN</name>
<dbReference type="HOGENOM" id="CLU_674432_0_0_1"/>
<feature type="region of interest" description="Disordered" evidence="1">
    <location>
        <begin position="124"/>
        <end position="143"/>
    </location>
</feature>
<reference evidence="3" key="1">
    <citation type="journal article" date="2012" name="PLoS Genet.">
        <title>The genomes of the fungal plant pathogens Cladosporium fulvum and Dothistroma septosporum reveal adaptation to different hosts and lifestyles but also signatures of common ancestry.</title>
        <authorList>
            <person name="de Wit P.J.G.M."/>
            <person name="van der Burgt A."/>
            <person name="Oekmen B."/>
            <person name="Stergiopoulos I."/>
            <person name="Abd-Elsalam K.A."/>
            <person name="Aerts A.L."/>
            <person name="Bahkali A.H."/>
            <person name="Beenen H.G."/>
            <person name="Chettri P."/>
            <person name="Cox M.P."/>
            <person name="Datema E."/>
            <person name="de Vries R.P."/>
            <person name="Dhillon B."/>
            <person name="Ganley A.R."/>
            <person name="Griffiths S.A."/>
            <person name="Guo Y."/>
            <person name="Hamelin R.C."/>
            <person name="Henrissat B."/>
            <person name="Kabir M.S."/>
            <person name="Jashni M.K."/>
            <person name="Kema G."/>
            <person name="Klaubauf S."/>
            <person name="Lapidus A."/>
            <person name="Levasseur A."/>
            <person name="Lindquist E."/>
            <person name="Mehrabi R."/>
            <person name="Ohm R.A."/>
            <person name="Owen T.J."/>
            <person name="Salamov A."/>
            <person name="Schwelm A."/>
            <person name="Schijlen E."/>
            <person name="Sun H."/>
            <person name="van den Burg H.A."/>
            <person name="van Ham R.C.H.J."/>
            <person name="Zhang S."/>
            <person name="Goodwin S.B."/>
            <person name="Grigoriev I.V."/>
            <person name="Collemare J."/>
            <person name="Bradshaw R.E."/>
        </authorList>
    </citation>
    <scope>NUCLEOTIDE SEQUENCE [LARGE SCALE GENOMIC DNA]</scope>
    <source>
        <strain evidence="3">NZE10 / CBS 128990</strain>
    </source>
</reference>
<keyword evidence="3" id="KW-1185">Reference proteome</keyword>
<sequence>MVTCQRCHDTGEHCDLDSLTQEEWDNGTLCSGCQRVNDRRTGHKRTRCEAYNGGKSENKGPPRGIENRGRLNQHAIRPRSGEFSYRSGNQQSFPMNNTDQEQLPSEHNKRSALERIRRKEAARLQNNGKGASAPPRQKQNNDNFRTLTDQLNNLKHSVDNLANQNKVDRAASSRAPDSDGESASQGAAKKRKNKDDGKEEYRLVPLAEQPPAPCPAPQAQQQMQMQPSWMQQMQQMQMQQIMLMNMMNPMGMGMMKQNNGMGLVWSNNGMGPGWPNNGMDPTSQNNGMFPNPQNNGMPLNPQNNGMAQQSSMNHCMGPGGPSAQSDTGTPYGMPMASQRVPGAFDSGLNQSCDQNNMPHGQKNRFVPPEGFDMSDLVPVEPQPPPPPGPHDVGTGGENGPSGRQSRSA</sequence>
<dbReference type="AlphaFoldDB" id="N1PXK0"/>
<feature type="compositionally biased region" description="Basic and acidic residues" evidence="1">
    <location>
        <begin position="56"/>
        <end position="69"/>
    </location>
</feature>
<gene>
    <name evidence="2" type="ORF">DOTSEDRAFT_50478</name>
</gene>
<proteinExistence type="predicted"/>
<evidence type="ECO:0000256" key="1">
    <source>
        <dbReference type="SAM" id="MobiDB-lite"/>
    </source>
</evidence>
<feature type="compositionally biased region" description="Polar residues" evidence="1">
    <location>
        <begin position="347"/>
        <end position="358"/>
    </location>
</feature>
<accession>N1PXK0</accession>
<evidence type="ECO:0000313" key="3">
    <source>
        <dbReference type="Proteomes" id="UP000016933"/>
    </source>
</evidence>
<feature type="region of interest" description="Disordered" evidence="1">
    <location>
        <begin position="41"/>
        <end position="110"/>
    </location>
</feature>
<dbReference type="EMBL" id="KB446536">
    <property type="protein sequence ID" value="EME46954.1"/>
    <property type="molecule type" value="Genomic_DNA"/>
</dbReference>
<reference evidence="2 3" key="2">
    <citation type="journal article" date="2012" name="PLoS Pathog.">
        <title>Diverse lifestyles and strategies of plant pathogenesis encoded in the genomes of eighteen Dothideomycetes fungi.</title>
        <authorList>
            <person name="Ohm R.A."/>
            <person name="Feau N."/>
            <person name="Henrissat B."/>
            <person name="Schoch C.L."/>
            <person name="Horwitz B.A."/>
            <person name="Barry K.W."/>
            <person name="Condon B.J."/>
            <person name="Copeland A.C."/>
            <person name="Dhillon B."/>
            <person name="Glaser F."/>
            <person name="Hesse C.N."/>
            <person name="Kosti I."/>
            <person name="LaButti K."/>
            <person name="Lindquist E.A."/>
            <person name="Lucas S."/>
            <person name="Salamov A.A."/>
            <person name="Bradshaw R.E."/>
            <person name="Ciuffetti L."/>
            <person name="Hamelin R.C."/>
            <person name="Kema G.H.J."/>
            <person name="Lawrence C."/>
            <person name="Scott J.A."/>
            <person name="Spatafora J.W."/>
            <person name="Turgeon B.G."/>
            <person name="de Wit P.J.G.M."/>
            <person name="Zhong S."/>
            <person name="Goodwin S.B."/>
            <person name="Grigoriev I.V."/>
        </authorList>
    </citation>
    <scope>NUCLEOTIDE SEQUENCE [LARGE SCALE GENOMIC DNA]</scope>
    <source>
        <strain evidence="3">NZE10 / CBS 128990</strain>
    </source>
</reference>
<organism evidence="2 3">
    <name type="scientific">Dothistroma septosporum (strain NZE10 / CBS 128990)</name>
    <name type="common">Red band needle blight fungus</name>
    <name type="synonym">Mycosphaerella pini</name>
    <dbReference type="NCBI Taxonomy" id="675120"/>
    <lineage>
        <taxon>Eukaryota</taxon>
        <taxon>Fungi</taxon>
        <taxon>Dikarya</taxon>
        <taxon>Ascomycota</taxon>
        <taxon>Pezizomycotina</taxon>
        <taxon>Dothideomycetes</taxon>
        <taxon>Dothideomycetidae</taxon>
        <taxon>Mycosphaerellales</taxon>
        <taxon>Mycosphaerellaceae</taxon>
        <taxon>Dothistroma</taxon>
    </lineage>
</organism>
<dbReference type="Proteomes" id="UP000016933">
    <property type="component" value="Unassembled WGS sequence"/>
</dbReference>